<evidence type="ECO:0000256" key="2">
    <source>
        <dbReference type="ARBA" id="ARBA00023125"/>
    </source>
</evidence>
<feature type="region of interest" description="Disordered" evidence="5">
    <location>
        <begin position="52"/>
        <end position="74"/>
    </location>
</feature>
<feature type="region of interest" description="Disordered" evidence="5">
    <location>
        <begin position="103"/>
        <end position="144"/>
    </location>
</feature>
<evidence type="ECO:0000259" key="6">
    <source>
        <dbReference type="PROSITE" id="PS50048"/>
    </source>
</evidence>
<evidence type="ECO:0000256" key="1">
    <source>
        <dbReference type="ARBA" id="ARBA00023015"/>
    </source>
</evidence>
<sequence>MAFTNFFDYPSGSDVLEMGNNVYSDVLGASARQSRIAFTYLSGPTGYSEDLALSSASDGGPFPTHPGSLPDSVAPIQSTSEALESLDFFRVFQGPVTGRFPYSETEQKAEKEPPPSSQSPAPASKKRPRNFRKQNRSCDPCRSAKRACDLPPNASLSDNHPLSSCSMCKLRGTDCTIAWRSTKQASRNRKDPASNTFAKSYIINHDPDAIEHANDGRSSPSPTALPSHDCTLVRRTMASRTCVQKLGVYIYMFDNPMSNLLSEKCMPPRYSLGIAAIMPLRCNTQLASQFNQTESSITNAWGTRPPSQPPTPTSRLFFAASILDILFGRPGSRSEHIQFMPRDKALTETYKWVAIATGSQFLVDGSSADHKERPYQEARDLAYATWCKAKHMVFENIAASKSFRLGLTLLLFGTILPPTGTDRSDDFREEAAYALYEGIRRLRMLCVEARSCLQIADTCSHIIAPMSGPHKPMNRQCLFQKLSPDAHGDVLELIAAFEWLSEVSESVAITLSASGRLPVGPSFNNISSESSQVEDFFVGKSDVKNVDSSQNLKRMDDGVIARAKAVTRSVTELWTQGSGEQPVLDAVLESGSLVAIMWKALARFAIATQSWGTGHITEAKIHEHFNTIIMLIDLWRTTFGTIDCDSAKSLHLSPTNVRRSVAFCATDGDLAILLFYKLCGHLQKILEDQPQRPCPGLCETLKVTKNNRDNQRLTSAMQLFYLASANLQASSPGLQEKCGLKANVEYIRAHPHPTMVVQAYQLASEGLAQEIQNSVSAIDWKRISDLSTALECCLRELQGLQNALIMYPAT</sequence>
<evidence type="ECO:0000256" key="4">
    <source>
        <dbReference type="ARBA" id="ARBA00023242"/>
    </source>
</evidence>
<dbReference type="GO" id="GO:0003677">
    <property type="term" value="F:DNA binding"/>
    <property type="evidence" value="ECO:0007669"/>
    <property type="project" value="UniProtKB-KW"/>
</dbReference>
<organism evidence="7 8">
    <name type="scientific">Aspergillus sergii</name>
    <dbReference type="NCBI Taxonomy" id="1034303"/>
    <lineage>
        <taxon>Eukaryota</taxon>
        <taxon>Fungi</taxon>
        <taxon>Dikarya</taxon>
        <taxon>Ascomycota</taxon>
        <taxon>Pezizomycotina</taxon>
        <taxon>Eurotiomycetes</taxon>
        <taxon>Eurotiomycetidae</taxon>
        <taxon>Eurotiales</taxon>
        <taxon>Aspergillaceae</taxon>
        <taxon>Aspergillus</taxon>
        <taxon>Aspergillus subgen. Circumdati</taxon>
    </lineage>
</organism>
<dbReference type="InterPro" id="IPR036864">
    <property type="entry name" value="Zn2-C6_fun-type_DNA-bd_sf"/>
</dbReference>
<keyword evidence="8" id="KW-1185">Reference proteome</keyword>
<dbReference type="GO" id="GO:0008270">
    <property type="term" value="F:zinc ion binding"/>
    <property type="evidence" value="ECO:0007669"/>
    <property type="project" value="InterPro"/>
</dbReference>
<keyword evidence="2" id="KW-0238">DNA-binding</keyword>
<dbReference type="GO" id="GO:0000981">
    <property type="term" value="F:DNA-binding transcription factor activity, RNA polymerase II-specific"/>
    <property type="evidence" value="ECO:0007669"/>
    <property type="project" value="InterPro"/>
</dbReference>
<keyword evidence="4" id="KW-0539">Nucleus</keyword>
<dbReference type="AlphaFoldDB" id="A0A5N6XPK3"/>
<dbReference type="SMART" id="SM00066">
    <property type="entry name" value="GAL4"/>
    <property type="match status" value="1"/>
</dbReference>
<dbReference type="SUPFAM" id="SSF57701">
    <property type="entry name" value="Zn2/Cys6 DNA-binding domain"/>
    <property type="match status" value="1"/>
</dbReference>
<feature type="compositionally biased region" description="Basic residues" evidence="5">
    <location>
        <begin position="124"/>
        <end position="135"/>
    </location>
</feature>
<gene>
    <name evidence="7" type="ORF">BDV39DRAFT_198980</name>
</gene>
<name>A0A5N6XPK3_9EURO</name>
<keyword evidence="3" id="KW-0804">Transcription</keyword>
<dbReference type="EMBL" id="ML741761">
    <property type="protein sequence ID" value="KAE8334069.1"/>
    <property type="molecule type" value="Genomic_DNA"/>
</dbReference>
<dbReference type="Gene3D" id="4.10.240.10">
    <property type="entry name" value="Zn(2)-C6 fungal-type DNA-binding domain"/>
    <property type="match status" value="1"/>
</dbReference>
<reference evidence="8" key="1">
    <citation type="submission" date="2019-04" db="EMBL/GenBank/DDBJ databases">
        <title>Friends and foes A comparative genomics studyof 23 Aspergillus species from section Flavi.</title>
        <authorList>
            <consortium name="DOE Joint Genome Institute"/>
            <person name="Kjaerbolling I."/>
            <person name="Vesth T."/>
            <person name="Frisvad J.C."/>
            <person name="Nybo J.L."/>
            <person name="Theobald S."/>
            <person name="Kildgaard S."/>
            <person name="Isbrandt T."/>
            <person name="Kuo A."/>
            <person name="Sato A."/>
            <person name="Lyhne E.K."/>
            <person name="Kogle M.E."/>
            <person name="Wiebenga A."/>
            <person name="Kun R.S."/>
            <person name="Lubbers R.J."/>
            <person name="Makela M.R."/>
            <person name="Barry K."/>
            <person name="Chovatia M."/>
            <person name="Clum A."/>
            <person name="Daum C."/>
            <person name="Haridas S."/>
            <person name="He G."/>
            <person name="LaButti K."/>
            <person name="Lipzen A."/>
            <person name="Mondo S."/>
            <person name="Riley R."/>
            <person name="Salamov A."/>
            <person name="Simmons B.A."/>
            <person name="Magnuson J.K."/>
            <person name="Henrissat B."/>
            <person name="Mortensen U.H."/>
            <person name="Larsen T.O."/>
            <person name="Devries R.P."/>
            <person name="Grigoriev I.V."/>
            <person name="Machida M."/>
            <person name="Baker S.E."/>
            <person name="Andersen M.R."/>
        </authorList>
    </citation>
    <scope>NUCLEOTIDE SEQUENCE [LARGE SCALE GENOMIC DNA]</scope>
    <source>
        <strain evidence="8">CBS 130017</strain>
    </source>
</reference>
<protein>
    <recommendedName>
        <fullName evidence="6">Zn(2)-C6 fungal-type domain-containing protein</fullName>
    </recommendedName>
</protein>
<dbReference type="CDD" id="cd00067">
    <property type="entry name" value="GAL4"/>
    <property type="match status" value="1"/>
</dbReference>
<dbReference type="PROSITE" id="PS50048">
    <property type="entry name" value="ZN2_CY6_FUNGAL_2"/>
    <property type="match status" value="1"/>
</dbReference>
<dbReference type="GO" id="GO:0009893">
    <property type="term" value="P:positive regulation of metabolic process"/>
    <property type="evidence" value="ECO:0007669"/>
    <property type="project" value="UniProtKB-ARBA"/>
</dbReference>
<evidence type="ECO:0000313" key="8">
    <source>
        <dbReference type="Proteomes" id="UP000325945"/>
    </source>
</evidence>
<dbReference type="InterPro" id="IPR001138">
    <property type="entry name" value="Zn2Cys6_DnaBD"/>
</dbReference>
<evidence type="ECO:0000313" key="7">
    <source>
        <dbReference type="EMBL" id="KAE8334069.1"/>
    </source>
</evidence>
<evidence type="ECO:0000256" key="3">
    <source>
        <dbReference type="ARBA" id="ARBA00023163"/>
    </source>
</evidence>
<feature type="domain" description="Zn(2)-C6 fungal-type" evidence="6">
    <location>
        <begin position="137"/>
        <end position="177"/>
    </location>
</feature>
<evidence type="ECO:0000256" key="5">
    <source>
        <dbReference type="SAM" id="MobiDB-lite"/>
    </source>
</evidence>
<keyword evidence="1" id="KW-0805">Transcription regulation</keyword>
<proteinExistence type="predicted"/>
<accession>A0A5N6XPK3</accession>
<dbReference type="Proteomes" id="UP000325945">
    <property type="component" value="Unassembled WGS sequence"/>
</dbReference>